<evidence type="ECO:0000256" key="1">
    <source>
        <dbReference type="ARBA" id="ARBA00023122"/>
    </source>
</evidence>
<dbReference type="PROSITE" id="PS51371">
    <property type="entry name" value="CBS"/>
    <property type="match status" value="1"/>
</dbReference>
<comment type="caution">
    <text evidence="4">The sequence shown here is derived from an EMBL/GenBank/DDBJ whole genome shotgun (WGS) entry which is preliminary data.</text>
</comment>
<evidence type="ECO:0000313" key="5">
    <source>
        <dbReference type="Proteomes" id="UP000256269"/>
    </source>
</evidence>
<name>A0A3E0GYE5_9PSEU</name>
<dbReference type="RefSeq" id="WP_116180209.1">
    <property type="nucleotide sequence ID" value="NZ_CP144375.1"/>
</dbReference>
<evidence type="ECO:0000256" key="2">
    <source>
        <dbReference type="PROSITE-ProRule" id="PRU00703"/>
    </source>
</evidence>
<protein>
    <submittedName>
        <fullName evidence="4">CBS domain protein</fullName>
    </submittedName>
</protein>
<keyword evidence="1 2" id="KW-0129">CBS domain</keyword>
<dbReference type="InterPro" id="IPR051257">
    <property type="entry name" value="Diverse_CBS-Domain"/>
</dbReference>
<dbReference type="OrthoDB" id="9789996at2"/>
<organism evidence="4 5">
    <name type="scientific">Kutzneria buriramensis</name>
    <dbReference type="NCBI Taxonomy" id="1045776"/>
    <lineage>
        <taxon>Bacteria</taxon>
        <taxon>Bacillati</taxon>
        <taxon>Actinomycetota</taxon>
        <taxon>Actinomycetes</taxon>
        <taxon>Pseudonocardiales</taxon>
        <taxon>Pseudonocardiaceae</taxon>
        <taxon>Kutzneria</taxon>
    </lineage>
</organism>
<feature type="domain" description="CBS" evidence="3">
    <location>
        <begin position="8"/>
        <end position="65"/>
    </location>
</feature>
<proteinExistence type="predicted"/>
<dbReference type="InterPro" id="IPR000644">
    <property type="entry name" value="CBS_dom"/>
</dbReference>
<accession>A0A3E0GYE5</accession>
<dbReference type="AlphaFoldDB" id="A0A3E0GYE5"/>
<evidence type="ECO:0000313" key="4">
    <source>
        <dbReference type="EMBL" id="REH34801.1"/>
    </source>
</evidence>
<dbReference type="PANTHER" id="PTHR43080">
    <property type="entry name" value="CBS DOMAIN-CONTAINING PROTEIN CBSX3, MITOCHONDRIAL"/>
    <property type="match status" value="1"/>
</dbReference>
<dbReference type="Pfam" id="PF00571">
    <property type="entry name" value="CBS"/>
    <property type="match status" value="1"/>
</dbReference>
<dbReference type="Gene3D" id="3.10.580.10">
    <property type="entry name" value="CBS-domain"/>
    <property type="match status" value="1"/>
</dbReference>
<evidence type="ECO:0000259" key="3">
    <source>
        <dbReference type="PROSITE" id="PS51371"/>
    </source>
</evidence>
<dbReference type="EMBL" id="QUNO01000019">
    <property type="protein sequence ID" value="REH34801.1"/>
    <property type="molecule type" value="Genomic_DNA"/>
</dbReference>
<keyword evidence="5" id="KW-1185">Reference proteome</keyword>
<dbReference type="Proteomes" id="UP000256269">
    <property type="component" value="Unassembled WGS sequence"/>
</dbReference>
<dbReference type="SUPFAM" id="SSF54631">
    <property type="entry name" value="CBS-domain pair"/>
    <property type="match status" value="1"/>
</dbReference>
<sequence>MSDTARTLMRKVPAVEPDTEVSEAIRLMRRLHVHHLPVVEQRHCVGLVGEQELADAIGPDDLVGLLCRRPAPCVSPDADRRHIDEQLRRDHTDALGVVDGVHLVGLLEGDQL</sequence>
<dbReference type="SMART" id="SM00116">
    <property type="entry name" value="CBS"/>
    <property type="match status" value="1"/>
</dbReference>
<dbReference type="PANTHER" id="PTHR43080:SF26">
    <property type="entry name" value="REGULATORY PROTEIN"/>
    <property type="match status" value="1"/>
</dbReference>
<dbReference type="InterPro" id="IPR046342">
    <property type="entry name" value="CBS_dom_sf"/>
</dbReference>
<gene>
    <name evidence="4" type="ORF">BCF44_11977</name>
</gene>
<reference evidence="4 5" key="1">
    <citation type="submission" date="2018-08" db="EMBL/GenBank/DDBJ databases">
        <title>Genomic Encyclopedia of Archaeal and Bacterial Type Strains, Phase II (KMG-II): from individual species to whole genera.</title>
        <authorList>
            <person name="Goeker M."/>
        </authorList>
    </citation>
    <scope>NUCLEOTIDE SEQUENCE [LARGE SCALE GENOMIC DNA]</scope>
    <source>
        <strain evidence="4 5">DSM 45791</strain>
    </source>
</reference>